<protein>
    <submittedName>
        <fullName evidence="1">ATPase with chaperone activity</fullName>
    </submittedName>
</protein>
<name>A0A6B2QUR0_9BURK</name>
<comment type="caution">
    <text evidence="1">The sequence shown here is derived from an EMBL/GenBank/DDBJ whole genome shotgun (WGS) entry which is preliminary data.</text>
</comment>
<dbReference type="RefSeq" id="WP_163651762.1">
    <property type="nucleotide sequence ID" value="NZ_JAAGRN010000002.1"/>
</dbReference>
<sequence>MSEDNQIVIPPSFIALFIEPGRIKPTASKEHILERYDFCEDLANMLTETAATKLWELGITESDVLNRIHQGLSVSGIGISEDEAKWVMTRLAELMGWLNAD</sequence>
<proteinExistence type="predicted"/>
<reference evidence="1" key="1">
    <citation type="submission" date="2020-02" db="EMBL/GenBank/DDBJ databases">
        <authorList>
            <person name="Chen W.-M."/>
        </authorList>
    </citation>
    <scope>NUCLEOTIDE SEQUENCE</scope>
    <source>
        <strain evidence="1">NBD-18</strain>
    </source>
</reference>
<dbReference type="EMBL" id="JAAGRN010000002">
    <property type="protein sequence ID" value="NDY82386.1"/>
    <property type="molecule type" value="Genomic_DNA"/>
</dbReference>
<evidence type="ECO:0000313" key="1">
    <source>
        <dbReference type="EMBL" id="NDY82386.1"/>
    </source>
</evidence>
<organism evidence="1">
    <name type="scientific">Sheuella amnicola</name>
    <dbReference type="NCBI Taxonomy" id="2707330"/>
    <lineage>
        <taxon>Bacteria</taxon>
        <taxon>Pseudomonadati</taxon>
        <taxon>Pseudomonadota</taxon>
        <taxon>Betaproteobacteria</taxon>
        <taxon>Burkholderiales</taxon>
        <taxon>Alcaligenaceae</taxon>
        <taxon>Sheuella</taxon>
    </lineage>
</organism>
<accession>A0A6B2QUR0</accession>
<dbReference type="AlphaFoldDB" id="A0A6B2QUR0"/>
<gene>
    <name evidence="1" type="ORF">G3I67_03975</name>
</gene>